<dbReference type="PROSITE" id="PS51257">
    <property type="entry name" value="PROKAR_LIPOPROTEIN"/>
    <property type="match status" value="1"/>
</dbReference>
<dbReference type="EMBL" id="JABWAB010000003">
    <property type="protein sequence ID" value="KAF6057626.1"/>
    <property type="molecule type" value="Genomic_DNA"/>
</dbReference>
<reference evidence="3" key="1">
    <citation type="submission" date="2020-03" db="EMBL/GenBank/DDBJ databases">
        <title>FDA dAtabase for Regulatory Grade micrObial Sequences (FDA-ARGOS): Supporting development and validation of Infectious Disease Dx tests.</title>
        <authorList>
            <person name="Campos J."/>
            <person name="Goldberg B."/>
            <person name="Tallon L."/>
            <person name="Sadzewicz L."/>
            <person name="Vavikolanu K."/>
            <person name="Mehta A."/>
            <person name="Aluvathingal J."/>
            <person name="Nadendla S."/>
            <person name="Nandy P."/>
            <person name="Geyer C."/>
            <person name="Yan Y."/>
            <person name="Sichtig H."/>
        </authorList>
    </citation>
    <scope>NUCLEOTIDE SEQUENCE [LARGE SCALE GENOMIC DNA]</scope>
    <source>
        <strain evidence="3">FDAARGOS_652</strain>
    </source>
</reference>
<organism evidence="3 4">
    <name type="scientific">Candida parapsilosis</name>
    <name type="common">Yeast</name>
    <dbReference type="NCBI Taxonomy" id="5480"/>
    <lineage>
        <taxon>Eukaryota</taxon>
        <taxon>Fungi</taxon>
        <taxon>Dikarya</taxon>
        <taxon>Ascomycota</taxon>
        <taxon>Saccharomycotina</taxon>
        <taxon>Pichiomycetes</taxon>
        <taxon>Debaryomycetaceae</taxon>
        <taxon>Candida/Lodderomyces clade</taxon>
        <taxon>Candida</taxon>
    </lineage>
</organism>
<keyword evidence="1" id="KW-1133">Transmembrane helix</keyword>
<feature type="transmembrane region" description="Helical" evidence="1">
    <location>
        <begin position="350"/>
        <end position="375"/>
    </location>
</feature>
<proteinExistence type="predicted"/>
<comment type="caution">
    <text evidence="3">The sequence shown here is derived from an EMBL/GenBank/DDBJ whole genome shotgun (WGS) entry which is preliminary data.</text>
</comment>
<evidence type="ECO:0000313" key="4">
    <source>
        <dbReference type="Proteomes" id="UP000590412"/>
    </source>
</evidence>
<gene>
    <name evidence="3" type="ORF">FOB60_002181</name>
</gene>
<protein>
    <recommendedName>
        <fullName evidence="2">DUF3533 domain-containing protein</fullName>
    </recommendedName>
</protein>
<dbReference type="PANTHER" id="PTHR34814">
    <property type="entry name" value="NITROSOGUANIDINE RESISTANCE PROTEIN SNG1"/>
    <property type="match status" value="1"/>
</dbReference>
<evidence type="ECO:0000256" key="1">
    <source>
        <dbReference type="SAM" id="Phobius"/>
    </source>
</evidence>
<feature type="transmembrane region" description="Helical" evidence="1">
    <location>
        <begin position="65"/>
        <end position="85"/>
    </location>
</feature>
<dbReference type="PANTHER" id="PTHR34814:SF1">
    <property type="entry name" value="NITROSOGUANIDINE RESISTANCE PROTEIN SNG1"/>
    <property type="match status" value="1"/>
</dbReference>
<feature type="transmembrane region" description="Helical" evidence="1">
    <location>
        <begin position="315"/>
        <end position="338"/>
    </location>
</feature>
<dbReference type="GO" id="GO:0016020">
    <property type="term" value="C:membrane"/>
    <property type="evidence" value="ECO:0007669"/>
    <property type="project" value="TreeGrafter"/>
</dbReference>
<feature type="transmembrane region" description="Helical" evidence="1">
    <location>
        <begin position="439"/>
        <end position="457"/>
    </location>
</feature>
<name>A0A8X7NLW4_CANPA</name>
<evidence type="ECO:0000259" key="2">
    <source>
        <dbReference type="Pfam" id="PF12051"/>
    </source>
</evidence>
<evidence type="ECO:0000313" key="3">
    <source>
        <dbReference type="EMBL" id="KAF6057626.1"/>
    </source>
</evidence>
<feature type="domain" description="DUF3533" evidence="2">
    <location>
        <begin position="70"/>
        <end position="449"/>
    </location>
</feature>
<dbReference type="InterPro" id="IPR022703">
    <property type="entry name" value="DUF3533"/>
</dbReference>
<dbReference type="Proteomes" id="UP000590412">
    <property type="component" value="Unassembled WGS sequence"/>
</dbReference>
<feature type="transmembrane region" description="Helical" evidence="1">
    <location>
        <begin position="275"/>
        <end position="294"/>
    </location>
</feature>
<dbReference type="Pfam" id="PF12051">
    <property type="entry name" value="DUF3533"/>
    <property type="match status" value="1"/>
</dbReference>
<keyword evidence="1" id="KW-0812">Transmembrane</keyword>
<accession>A0A8X7NLW4</accession>
<dbReference type="InterPro" id="IPR053001">
    <property type="entry name" value="MNNG_permease-like"/>
</dbReference>
<keyword evidence="1" id="KW-0472">Membrane</keyword>
<feature type="transmembrane region" description="Helical" evidence="1">
    <location>
        <begin position="382"/>
        <end position="401"/>
    </location>
</feature>
<dbReference type="OrthoDB" id="2140105at2759"/>
<dbReference type="AlphaFoldDB" id="A0A8X7NLW4"/>
<sequence>MKTGVSSTKSLPKQATIQMLSALIACSQSSTESKSEQVQYYQLQQHVSYFSADYKNHRNKIHAKLTLLNLVTSLLTLLLLAIYWGSYYEIQDNMKELKMLVVIGDENTIDGIPSAFGNAMKEVLQRPQSKASGDWHIFKESEFKQLAEDHDNTIRGEIIRRVHHQLYWAAIYVKPNASYNYHQALVNGDTKYNASDNTVAVYYETGRDSTIIGSYVLPQIQKIEKLWFNKLPVLTARIVDITIQSKAQKLVLTQPLSFTVFDGAPYSQYILNAPLQIGIIQLIMVSFFQFNFFASPHQKVAQSPVKRAHYVVYRYISSLLSFCFFSLIFGLVSLAYQADFTSTFGKSGFLVYWGITFLTMCAVGFANEIMALLIIPIYPPLLGYWLVFWVIINVAPSYNAMSLTNNFYRYGYATPMYNGYEATKVIFFDLYKGNLGRNIGILIAWIVVLSMAFPFALTRFNTLSNNRAATIEPKECSSGTNSEEMKQEGR</sequence>